<keyword evidence="2" id="KW-1185">Reference proteome</keyword>
<gene>
    <name evidence="1" type="ORF">CCHR01_18578</name>
</gene>
<organism evidence="1 2">
    <name type="scientific">Colletotrichum chrysophilum</name>
    <dbReference type="NCBI Taxonomy" id="1836956"/>
    <lineage>
        <taxon>Eukaryota</taxon>
        <taxon>Fungi</taxon>
        <taxon>Dikarya</taxon>
        <taxon>Ascomycota</taxon>
        <taxon>Pezizomycotina</taxon>
        <taxon>Sordariomycetes</taxon>
        <taxon>Hypocreomycetidae</taxon>
        <taxon>Glomerellales</taxon>
        <taxon>Glomerellaceae</taxon>
        <taxon>Colletotrichum</taxon>
        <taxon>Colletotrichum gloeosporioides species complex</taxon>
    </lineage>
</organism>
<name>A0AAD9E8J5_9PEZI</name>
<comment type="caution">
    <text evidence="1">The sequence shown here is derived from an EMBL/GenBank/DDBJ whole genome shotgun (WGS) entry which is preliminary data.</text>
</comment>
<reference evidence="1" key="1">
    <citation type="submission" date="2023-01" db="EMBL/GenBank/DDBJ databases">
        <title>Colletotrichum chrysophilum M932 genome sequence.</title>
        <authorList>
            <person name="Baroncelli R."/>
        </authorList>
    </citation>
    <scope>NUCLEOTIDE SEQUENCE</scope>
    <source>
        <strain evidence="1">M932</strain>
    </source>
</reference>
<dbReference type="Proteomes" id="UP001243330">
    <property type="component" value="Unassembled WGS sequence"/>
</dbReference>
<proteinExistence type="predicted"/>
<accession>A0AAD9E8J5</accession>
<evidence type="ECO:0000313" key="2">
    <source>
        <dbReference type="Proteomes" id="UP001243330"/>
    </source>
</evidence>
<evidence type="ECO:0000313" key="1">
    <source>
        <dbReference type="EMBL" id="KAK1838803.1"/>
    </source>
</evidence>
<sequence length="361" mass="40648">MASNEVEEIIRAFQSCLTTQHISVKAPKNFDANLDRQRGRASQKFLEAGVWQWFLFNIVSLERTWIAGKLDNLSDSELSLVITEIGKINVDSTIVALRDHTLENSFRARDRKKRLLAIHCPRPDVEASSPKRLRQDHPQQTPPTQIITVETETLGAVSAIPMFSSADQDVTTLHSQVDDFGRPDYENPEARTLPFVFTRYICDAISKTGSKASIKLFFPPDPKLACMVIEVKAREVARIADKLFDVHIREEGNRRTIVLEHGPVIEICGSFRLKRVDTGPVQRMMGNMISSGIQNSQQRADEIMEGRMFTDCLSMMVGESAESTCHLTIQMDAVALSMIYQSLWSNPNAEMSSRVSSLPRH</sequence>
<protein>
    <submittedName>
        <fullName evidence="1">Uncharacterized protein</fullName>
    </submittedName>
</protein>
<dbReference type="AlphaFoldDB" id="A0AAD9E8J5"/>
<dbReference type="EMBL" id="JAQOWY010000766">
    <property type="protein sequence ID" value="KAK1838803.1"/>
    <property type="molecule type" value="Genomic_DNA"/>
</dbReference>